<name>A0A674NR34_TAKRU</name>
<evidence type="ECO:0000256" key="6">
    <source>
        <dbReference type="ARBA" id="ARBA00022989"/>
    </source>
</evidence>
<evidence type="ECO:0000256" key="3">
    <source>
        <dbReference type="ARBA" id="ARBA00017057"/>
    </source>
</evidence>
<reference evidence="10" key="3">
    <citation type="submission" date="2025-09" db="UniProtKB">
        <authorList>
            <consortium name="Ensembl"/>
        </authorList>
    </citation>
    <scope>IDENTIFICATION</scope>
</reference>
<dbReference type="Ensembl" id="ENSTRUT00000074220.1">
    <property type="protein sequence ID" value="ENSTRUP00000075769.1"/>
    <property type="gene ID" value="ENSTRUG00000033006.1"/>
</dbReference>
<dbReference type="GO" id="GO:0045047">
    <property type="term" value="P:protein targeting to ER"/>
    <property type="evidence" value="ECO:0007669"/>
    <property type="project" value="TreeGrafter"/>
</dbReference>
<organism evidence="10 11">
    <name type="scientific">Takifugu rubripes</name>
    <name type="common">Japanese pufferfish</name>
    <name type="synonym">Fugu rubripes</name>
    <dbReference type="NCBI Taxonomy" id="31033"/>
    <lineage>
        <taxon>Eukaryota</taxon>
        <taxon>Metazoa</taxon>
        <taxon>Chordata</taxon>
        <taxon>Craniata</taxon>
        <taxon>Vertebrata</taxon>
        <taxon>Euteleostomi</taxon>
        <taxon>Actinopterygii</taxon>
        <taxon>Neopterygii</taxon>
        <taxon>Teleostei</taxon>
        <taxon>Neoteleostei</taxon>
        <taxon>Acanthomorphata</taxon>
        <taxon>Eupercaria</taxon>
        <taxon>Tetraodontiformes</taxon>
        <taxon>Tetradontoidea</taxon>
        <taxon>Tetraodontidae</taxon>
        <taxon>Takifugu</taxon>
    </lineage>
</organism>
<keyword evidence="7" id="KW-0472">Membrane</keyword>
<dbReference type="GO" id="GO:0008233">
    <property type="term" value="F:peptidase activity"/>
    <property type="evidence" value="ECO:0007669"/>
    <property type="project" value="UniProtKB-UniRule"/>
</dbReference>
<dbReference type="Proteomes" id="UP000005226">
    <property type="component" value="Chromosome 11"/>
</dbReference>
<dbReference type="GO" id="GO:0006465">
    <property type="term" value="P:signal peptide processing"/>
    <property type="evidence" value="ECO:0007669"/>
    <property type="project" value="UniProtKB-UniRule"/>
</dbReference>
<comment type="similarity">
    <text evidence="2 9">Belongs to the SPCS2 family.</text>
</comment>
<evidence type="ECO:0000256" key="4">
    <source>
        <dbReference type="ARBA" id="ARBA00022692"/>
    </source>
</evidence>
<reference evidence="10" key="2">
    <citation type="submission" date="2025-08" db="UniProtKB">
        <authorList>
            <consortium name="Ensembl"/>
        </authorList>
    </citation>
    <scope>IDENTIFICATION</scope>
</reference>
<keyword evidence="11" id="KW-1185">Reference proteome</keyword>
<comment type="function">
    <text evidence="8 9">Component of the signal peptidase complex (SPC) which catalyzes the cleavage of N-terminal signal sequences from nascent proteins as they are translocated into the lumen of the endoplasmic reticulum. Enhances the enzymatic activity of SPC and facilitates the interactions between different components of the translocation site.</text>
</comment>
<dbReference type="Pfam" id="PF06703">
    <property type="entry name" value="SPC25"/>
    <property type="match status" value="1"/>
</dbReference>
<protein>
    <recommendedName>
        <fullName evidence="3 9">Signal peptidase complex subunit 2</fullName>
    </recommendedName>
</protein>
<evidence type="ECO:0000256" key="9">
    <source>
        <dbReference type="RuleBase" id="RU368033"/>
    </source>
</evidence>
<dbReference type="GeneTree" id="ENSGT00440000038181"/>
<sequence length="144" mass="16717">MLFSKAFIDDIDQKIECLTVVLIFQWRIDEKPVKIDKWDGAAVKNSLDDAAKKEKNVFLVALHKDPAGMDPDHMWHLSSSLKRFDDQYTLRVSFTDGRSKRYREAEFTKSVSAFFDDNGTLVMDQFDKCFSKLHDTLTSEKKTK</sequence>
<reference evidence="10 11" key="1">
    <citation type="journal article" date="2011" name="Genome Biol. Evol.">
        <title>Integration of the genetic map and genome assembly of fugu facilitates insights into distinct features of genome evolution in teleosts and mammals.</title>
        <authorList>
            <person name="Kai W."/>
            <person name="Kikuchi K."/>
            <person name="Tohari S."/>
            <person name="Chew A.K."/>
            <person name="Tay A."/>
            <person name="Fujiwara A."/>
            <person name="Hosoya S."/>
            <person name="Suetake H."/>
            <person name="Naruse K."/>
            <person name="Brenner S."/>
            <person name="Suzuki Y."/>
            <person name="Venkatesh B."/>
        </authorList>
    </citation>
    <scope>NUCLEOTIDE SEQUENCE [LARGE SCALE GENOMIC DNA]</scope>
</reference>
<dbReference type="PANTHER" id="PTHR13085">
    <property type="entry name" value="MICROSOMAL SIGNAL PEPTIDASE 25 KDA SUBUNIT"/>
    <property type="match status" value="1"/>
</dbReference>
<evidence type="ECO:0000256" key="2">
    <source>
        <dbReference type="ARBA" id="ARBA00007324"/>
    </source>
</evidence>
<evidence type="ECO:0000313" key="11">
    <source>
        <dbReference type="Proteomes" id="UP000005226"/>
    </source>
</evidence>
<keyword evidence="6" id="KW-1133">Transmembrane helix</keyword>
<keyword evidence="5 9" id="KW-0256">Endoplasmic reticulum</keyword>
<dbReference type="FunCoup" id="A0A674NR34">
    <property type="interactions" value="1462"/>
</dbReference>
<evidence type="ECO:0000256" key="7">
    <source>
        <dbReference type="ARBA" id="ARBA00023136"/>
    </source>
</evidence>
<evidence type="ECO:0000313" key="10">
    <source>
        <dbReference type="Ensembl" id="ENSTRUP00000075769.1"/>
    </source>
</evidence>
<dbReference type="InParanoid" id="A0A674NR34"/>
<comment type="subcellular location">
    <subcellularLocation>
        <location evidence="1 9">Endoplasmic reticulum membrane</location>
        <topology evidence="1 9">Multi-pass membrane protein</topology>
    </subcellularLocation>
</comment>
<proteinExistence type="inferred from homology"/>
<accession>A0A674NR34</accession>
<dbReference type="PANTHER" id="PTHR13085:SF0">
    <property type="entry name" value="SIGNAL PEPTIDASE COMPLEX SUBUNIT 2"/>
    <property type="match status" value="1"/>
</dbReference>
<evidence type="ECO:0000256" key="1">
    <source>
        <dbReference type="ARBA" id="ARBA00004477"/>
    </source>
</evidence>
<dbReference type="InterPro" id="IPR009582">
    <property type="entry name" value="Spc2/SPCS2"/>
</dbReference>
<evidence type="ECO:0000256" key="5">
    <source>
        <dbReference type="ARBA" id="ARBA00022824"/>
    </source>
</evidence>
<dbReference type="AlphaFoldDB" id="A0A674NR34"/>
<evidence type="ECO:0000256" key="8">
    <source>
        <dbReference type="ARBA" id="ARBA00045608"/>
    </source>
</evidence>
<keyword evidence="4" id="KW-0812">Transmembrane</keyword>
<dbReference type="GO" id="GO:0005787">
    <property type="term" value="C:signal peptidase complex"/>
    <property type="evidence" value="ECO:0007669"/>
    <property type="project" value="UniProtKB-UniRule"/>
</dbReference>
<dbReference type="OMA" id="MDPDDSW"/>